<dbReference type="EMBL" id="BARU01034052">
    <property type="protein sequence ID" value="GAH61833.1"/>
    <property type="molecule type" value="Genomic_DNA"/>
</dbReference>
<proteinExistence type="predicted"/>
<name>X1IWA3_9ZZZZ</name>
<gene>
    <name evidence="1" type="ORF">S03H2_53495</name>
</gene>
<feature type="non-terminal residue" evidence="1">
    <location>
        <position position="54"/>
    </location>
</feature>
<accession>X1IWA3</accession>
<protein>
    <submittedName>
        <fullName evidence="1">Uncharacterized protein</fullName>
    </submittedName>
</protein>
<dbReference type="AlphaFoldDB" id="X1IWA3"/>
<comment type="caution">
    <text evidence="1">The sequence shown here is derived from an EMBL/GenBank/DDBJ whole genome shotgun (WGS) entry which is preliminary data.</text>
</comment>
<organism evidence="1">
    <name type="scientific">marine sediment metagenome</name>
    <dbReference type="NCBI Taxonomy" id="412755"/>
    <lineage>
        <taxon>unclassified sequences</taxon>
        <taxon>metagenomes</taxon>
        <taxon>ecological metagenomes</taxon>
    </lineage>
</organism>
<sequence length="54" mass="6658">MFFILRQVYIYKDNNLLYFRNFGKAVTKELFQSLFEQIYTEAFKGHTDKTNYFD</sequence>
<reference evidence="1" key="1">
    <citation type="journal article" date="2014" name="Front. Microbiol.">
        <title>High frequency of phylogenetically diverse reductive dehalogenase-homologous genes in deep subseafloor sedimentary metagenomes.</title>
        <authorList>
            <person name="Kawai M."/>
            <person name="Futagami T."/>
            <person name="Toyoda A."/>
            <person name="Takaki Y."/>
            <person name="Nishi S."/>
            <person name="Hori S."/>
            <person name="Arai W."/>
            <person name="Tsubouchi T."/>
            <person name="Morono Y."/>
            <person name="Uchiyama I."/>
            <person name="Ito T."/>
            <person name="Fujiyama A."/>
            <person name="Inagaki F."/>
            <person name="Takami H."/>
        </authorList>
    </citation>
    <scope>NUCLEOTIDE SEQUENCE</scope>
    <source>
        <strain evidence="1">Expedition CK06-06</strain>
    </source>
</reference>
<evidence type="ECO:0000313" key="1">
    <source>
        <dbReference type="EMBL" id="GAH61833.1"/>
    </source>
</evidence>